<dbReference type="AlphaFoldDB" id="A0A7X0JN35"/>
<name>A0A7X0JN35_9HYPH</name>
<dbReference type="EMBL" id="JACHBU010000010">
    <property type="protein sequence ID" value="MBB6510651.1"/>
    <property type="molecule type" value="Genomic_DNA"/>
</dbReference>
<reference evidence="1 2" key="1">
    <citation type="submission" date="2020-08" db="EMBL/GenBank/DDBJ databases">
        <title>The Agave Microbiome: Exploring the role of microbial communities in plant adaptations to desert environments.</title>
        <authorList>
            <person name="Partida-Martinez L.P."/>
        </authorList>
    </citation>
    <scope>NUCLEOTIDE SEQUENCE [LARGE SCALE GENOMIC DNA]</scope>
    <source>
        <strain evidence="1 2">AS3.12</strain>
    </source>
</reference>
<organism evidence="1 2">
    <name type="scientific">Rhizobium soli</name>
    <dbReference type="NCBI Taxonomy" id="424798"/>
    <lineage>
        <taxon>Bacteria</taxon>
        <taxon>Pseudomonadati</taxon>
        <taxon>Pseudomonadota</taxon>
        <taxon>Alphaproteobacteria</taxon>
        <taxon>Hyphomicrobiales</taxon>
        <taxon>Rhizobiaceae</taxon>
        <taxon>Rhizobium/Agrobacterium group</taxon>
        <taxon>Rhizobium</taxon>
    </lineage>
</organism>
<dbReference type="Proteomes" id="UP000585437">
    <property type="component" value="Unassembled WGS sequence"/>
</dbReference>
<dbReference type="RefSeq" id="WP_062459810.1">
    <property type="nucleotide sequence ID" value="NZ_JACHBU010000010.1"/>
</dbReference>
<proteinExistence type="predicted"/>
<keyword evidence="2" id="KW-1185">Reference proteome</keyword>
<comment type="caution">
    <text evidence="1">The sequence shown here is derived from an EMBL/GenBank/DDBJ whole genome shotgun (WGS) entry which is preliminary data.</text>
</comment>
<evidence type="ECO:0000313" key="1">
    <source>
        <dbReference type="EMBL" id="MBB6510651.1"/>
    </source>
</evidence>
<protein>
    <submittedName>
        <fullName evidence="1">Uncharacterized protein</fullName>
    </submittedName>
</protein>
<accession>A0A7X0JN35</accession>
<gene>
    <name evidence="1" type="ORF">F4695_004043</name>
</gene>
<evidence type="ECO:0000313" key="2">
    <source>
        <dbReference type="Proteomes" id="UP000585437"/>
    </source>
</evidence>
<sequence>MRFSAQRLGDLAGIIRHLNWRLSPLSRMGVARMVNDTTAALETLARSEADLSISEQAEIRAIASRLIVILQDAYSGKTPTIH</sequence>